<evidence type="ECO:0000313" key="3">
    <source>
        <dbReference type="EMBL" id="CAI9295964.1"/>
    </source>
</evidence>
<keyword evidence="2" id="KW-0131">Cell cycle</keyword>
<dbReference type="Proteomes" id="UP001177003">
    <property type="component" value="Chromosome 8"/>
</dbReference>
<accession>A0AA35ZNI3</accession>
<gene>
    <name evidence="3" type="ORF">LSALG_LOCUS34877</name>
</gene>
<sequence>MSPSSPEPSITQSHPDTVHQLSRSTRFLIPARIHVTLIPRISMSKLQLPDENIDFDLMELDGGYVSTEDGCRTPKQSGCRIPVTCPPAPRKKQAYLKQRSPPENGYFQPPDLEILFAMPPTPIREACI</sequence>
<evidence type="ECO:0000256" key="1">
    <source>
        <dbReference type="ARBA" id="ARBA00023013"/>
    </source>
</evidence>
<dbReference type="InterPro" id="IPR040389">
    <property type="entry name" value="SMR"/>
</dbReference>
<dbReference type="GO" id="GO:0032875">
    <property type="term" value="P:regulation of DNA endoreduplication"/>
    <property type="evidence" value="ECO:0007669"/>
    <property type="project" value="InterPro"/>
</dbReference>
<dbReference type="GO" id="GO:0004860">
    <property type="term" value="F:protein kinase inhibitor activity"/>
    <property type="evidence" value="ECO:0007669"/>
    <property type="project" value="UniProtKB-KW"/>
</dbReference>
<proteinExistence type="predicted"/>
<name>A0AA35ZNI3_LACSI</name>
<dbReference type="PANTHER" id="PTHR33142">
    <property type="entry name" value="CYCLIN-DEPENDENT PROTEIN KINASE INHIBITOR SMR13"/>
    <property type="match status" value="1"/>
</dbReference>
<dbReference type="GO" id="GO:0005634">
    <property type="term" value="C:nucleus"/>
    <property type="evidence" value="ECO:0007669"/>
    <property type="project" value="TreeGrafter"/>
</dbReference>
<organism evidence="3 4">
    <name type="scientific">Lactuca saligna</name>
    <name type="common">Willowleaf lettuce</name>
    <dbReference type="NCBI Taxonomy" id="75948"/>
    <lineage>
        <taxon>Eukaryota</taxon>
        <taxon>Viridiplantae</taxon>
        <taxon>Streptophyta</taxon>
        <taxon>Embryophyta</taxon>
        <taxon>Tracheophyta</taxon>
        <taxon>Spermatophyta</taxon>
        <taxon>Magnoliopsida</taxon>
        <taxon>eudicotyledons</taxon>
        <taxon>Gunneridae</taxon>
        <taxon>Pentapetalae</taxon>
        <taxon>asterids</taxon>
        <taxon>campanulids</taxon>
        <taxon>Asterales</taxon>
        <taxon>Asteraceae</taxon>
        <taxon>Cichorioideae</taxon>
        <taxon>Cichorieae</taxon>
        <taxon>Lactucinae</taxon>
        <taxon>Lactuca</taxon>
    </lineage>
</organism>
<reference evidence="3" key="1">
    <citation type="submission" date="2023-04" db="EMBL/GenBank/DDBJ databases">
        <authorList>
            <person name="Vijverberg K."/>
            <person name="Xiong W."/>
            <person name="Schranz E."/>
        </authorList>
    </citation>
    <scope>NUCLEOTIDE SEQUENCE</scope>
</reference>
<dbReference type="AlphaFoldDB" id="A0AA35ZNI3"/>
<protein>
    <submittedName>
        <fullName evidence="3">Uncharacterized protein</fullName>
    </submittedName>
</protein>
<evidence type="ECO:0000256" key="2">
    <source>
        <dbReference type="ARBA" id="ARBA00023306"/>
    </source>
</evidence>
<evidence type="ECO:0000313" key="4">
    <source>
        <dbReference type="Proteomes" id="UP001177003"/>
    </source>
</evidence>
<keyword evidence="4" id="KW-1185">Reference proteome</keyword>
<dbReference type="PANTHER" id="PTHR33142:SF15">
    <property type="entry name" value="CYCLIN-DEPENDENT PROTEIN KINASE INHIBITOR SMR4"/>
    <property type="match status" value="1"/>
</dbReference>
<keyword evidence="1" id="KW-0649">Protein kinase inhibitor</keyword>
<dbReference type="EMBL" id="OX465084">
    <property type="protein sequence ID" value="CAI9295964.1"/>
    <property type="molecule type" value="Genomic_DNA"/>
</dbReference>